<dbReference type="GO" id="GO:0046872">
    <property type="term" value="F:metal ion binding"/>
    <property type="evidence" value="ECO:0007669"/>
    <property type="project" value="UniProtKB-KW"/>
</dbReference>
<comment type="caution">
    <text evidence="6">Lacks conserved residue(s) required for the propagation of feature annotation.</text>
</comment>
<evidence type="ECO:0000256" key="5">
    <source>
        <dbReference type="ARBA" id="ARBA00023049"/>
    </source>
</evidence>
<dbReference type="PANTHER" id="PTHR10127:SF780">
    <property type="entry name" value="METALLOENDOPEPTIDASE"/>
    <property type="match status" value="1"/>
</dbReference>
<dbReference type="PROSITE" id="PS51864">
    <property type="entry name" value="ASTACIN"/>
    <property type="match status" value="1"/>
</dbReference>
<dbReference type="PANTHER" id="PTHR10127">
    <property type="entry name" value="DISCOIDIN, CUB, EGF, LAMININ , AND ZINC METALLOPROTEASE DOMAIN CONTAINING"/>
    <property type="match status" value="1"/>
</dbReference>
<feature type="compositionally biased region" description="Polar residues" evidence="8">
    <location>
        <begin position="269"/>
        <end position="280"/>
    </location>
</feature>
<gene>
    <name evidence="10" type="ORF">LNINA_LOCUS1701</name>
</gene>
<protein>
    <recommendedName>
        <fullName evidence="7">Metalloendopeptidase</fullName>
        <ecNumber evidence="7">3.4.24.-</ecNumber>
    </recommendedName>
</protein>
<keyword evidence="5 7" id="KW-0482">Metalloprotease</keyword>
<dbReference type="Gene3D" id="3.40.390.10">
    <property type="entry name" value="Collagenase (Catalytic Domain)"/>
    <property type="match status" value="1"/>
</dbReference>
<evidence type="ECO:0000256" key="7">
    <source>
        <dbReference type="RuleBase" id="RU361183"/>
    </source>
</evidence>
<dbReference type="EC" id="3.4.24.-" evidence="7"/>
<accession>A0AAV1IX59</accession>
<name>A0AAV1IX59_9NEOP</name>
<keyword evidence="1 7" id="KW-0645">Protease</keyword>
<keyword evidence="11" id="KW-1185">Reference proteome</keyword>
<dbReference type="GO" id="GO:0006508">
    <property type="term" value="P:proteolysis"/>
    <property type="evidence" value="ECO:0007669"/>
    <property type="project" value="UniProtKB-KW"/>
</dbReference>
<feature type="compositionally biased region" description="Basic and acidic residues" evidence="8">
    <location>
        <begin position="221"/>
        <end position="248"/>
    </location>
</feature>
<keyword evidence="2 7" id="KW-0479">Metal-binding</keyword>
<evidence type="ECO:0000256" key="1">
    <source>
        <dbReference type="ARBA" id="ARBA00022670"/>
    </source>
</evidence>
<organism evidence="10 11">
    <name type="scientific">Leptosia nina</name>
    <dbReference type="NCBI Taxonomy" id="320188"/>
    <lineage>
        <taxon>Eukaryota</taxon>
        <taxon>Metazoa</taxon>
        <taxon>Ecdysozoa</taxon>
        <taxon>Arthropoda</taxon>
        <taxon>Hexapoda</taxon>
        <taxon>Insecta</taxon>
        <taxon>Pterygota</taxon>
        <taxon>Neoptera</taxon>
        <taxon>Endopterygota</taxon>
        <taxon>Lepidoptera</taxon>
        <taxon>Glossata</taxon>
        <taxon>Ditrysia</taxon>
        <taxon>Papilionoidea</taxon>
        <taxon>Pieridae</taxon>
        <taxon>Pierinae</taxon>
        <taxon>Leptosia</taxon>
    </lineage>
</organism>
<evidence type="ECO:0000259" key="9">
    <source>
        <dbReference type="PROSITE" id="PS51864"/>
    </source>
</evidence>
<dbReference type="SUPFAM" id="SSF55486">
    <property type="entry name" value="Metalloproteases ('zincins'), catalytic domain"/>
    <property type="match status" value="1"/>
</dbReference>
<dbReference type="GO" id="GO:0004222">
    <property type="term" value="F:metalloendopeptidase activity"/>
    <property type="evidence" value="ECO:0007669"/>
    <property type="project" value="UniProtKB-UniRule"/>
</dbReference>
<evidence type="ECO:0000256" key="4">
    <source>
        <dbReference type="ARBA" id="ARBA00022833"/>
    </source>
</evidence>
<evidence type="ECO:0000313" key="11">
    <source>
        <dbReference type="Proteomes" id="UP001497472"/>
    </source>
</evidence>
<keyword evidence="4 7" id="KW-0862">Zinc</keyword>
<comment type="caution">
    <text evidence="10">The sequence shown here is derived from an EMBL/GenBank/DDBJ whole genome shotgun (WGS) entry which is preliminary data.</text>
</comment>
<feature type="domain" description="Peptidase M12A" evidence="9">
    <location>
        <begin position="1"/>
        <end position="167"/>
    </location>
</feature>
<proteinExistence type="predicted"/>
<dbReference type="EMBL" id="CAVLEF010000002">
    <property type="protein sequence ID" value="CAK1541744.1"/>
    <property type="molecule type" value="Genomic_DNA"/>
</dbReference>
<dbReference type="Pfam" id="PF01400">
    <property type="entry name" value="Astacin"/>
    <property type="match status" value="1"/>
</dbReference>
<reference evidence="10 11" key="1">
    <citation type="submission" date="2023-11" db="EMBL/GenBank/DDBJ databases">
        <authorList>
            <person name="Okamura Y."/>
        </authorList>
    </citation>
    <scope>NUCLEOTIDE SEQUENCE [LARGE SCALE GENOMIC DNA]</scope>
</reference>
<comment type="cofactor">
    <cofactor evidence="7">
        <name>Zn(2+)</name>
        <dbReference type="ChEBI" id="CHEBI:29105"/>
    </cofactor>
    <text evidence="7">Binds 1 zinc ion per subunit.</text>
</comment>
<keyword evidence="3 7" id="KW-0378">Hydrolase</keyword>
<evidence type="ECO:0000256" key="6">
    <source>
        <dbReference type="PROSITE-ProRule" id="PRU01211"/>
    </source>
</evidence>
<feature type="compositionally biased region" description="Basic and acidic residues" evidence="8">
    <location>
        <begin position="255"/>
        <end position="268"/>
    </location>
</feature>
<dbReference type="Proteomes" id="UP001497472">
    <property type="component" value="Unassembled WGS sequence"/>
</dbReference>
<dbReference type="PRINTS" id="PR00480">
    <property type="entry name" value="ASTACIN"/>
</dbReference>
<dbReference type="InterPro" id="IPR024079">
    <property type="entry name" value="MetalloPept_cat_dom_sf"/>
</dbReference>
<evidence type="ECO:0000256" key="3">
    <source>
        <dbReference type="ARBA" id="ARBA00022801"/>
    </source>
</evidence>
<evidence type="ECO:0000313" key="10">
    <source>
        <dbReference type="EMBL" id="CAK1541744.1"/>
    </source>
</evidence>
<evidence type="ECO:0000256" key="8">
    <source>
        <dbReference type="SAM" id="MobiDB-lite"/>
    </source>
</evidence>
<evidence type="ECO:0000256" key="2">
    <source>
        <dbReference type="ARBA" id="ARBA00022723"/>
    </source>
</evidence>
<dbReference type="InterPro" id="IPR001506">
    <property type="entry name" value="Peptidase_M12A"/>
</dbReference>
<dbReference type="AlphaFoldDB" id="A0AAV1IX59"/>
<feature type="region of interest" description="Disordered" evidence="8">
    <location>
        <begin position="221"/>
        <end position="329"/>
    </location>
</feature>
<sequence>MDTIESAGCVQFKPLSEKTENATWLHITNPHKQRDCVHQMKSTDEKEIVAVLGYDCLKDSDILHVLLHAVGLRDEVTHPQRDRFIRVLWNNIRPEHRSLYRLQVQDASKVLSEYDPLSIMHFHDRAFSSNGQATIVPLVPGLMISPSKQLSQLDVMKLRLLFEHECNKRKVSNLLDSCKSAFHEKLKGSMHHSIKFKGSSSESDQSAIDLLDDMFVEMPDDKKTHESQSDNIEVSDKKEQAKNNRYEDTDNDDDESKKYKVDSDDRNTEGQNNDVQSDIDQNYEDIINQKKNENFSYGEDENRDISEDNNLSNDDEDETKILRSKNHKKQFYRGNAKKIESIHLKPVKKI</sequence>